<dbReference type="EMBL" id="JARKHS020024393">
    <property type="protein sequence ID" value="KAK8768164.1"/>
    <property type="molecule type" value="Genomic_DNA"/>
</dbReference>
<reference evidence="1 2" key="1">
    <citation type="journal article" date="2023" name="Arcadia Sci">
        <title>De novo assembly of a long-read Amblyomma americanum tick genome.</title>
        <authorList>
            <person name="Chou S."/>
            <person name="Poskanzer K.E."/>
            <person name="Rollins M."/>
            <person name="Thuy-Boun P.S."/>
        </authorList>
    </citation>
    <scope>NUCLEOTIDE SEQUENCE [LARGE SCALE GENOMIC DNA]</scope>
    <source>
        <strain evidence="1">F_SG_1</strain>
        <tissue evidence="1">Salivary glands</tissue>
    </source>
</reference>
<gene>
    <name evidence="1" type="ORF">V5799_015372</name>
</gene>
<dbReference type="AlphaFoldDB" id="A0AAQ4E0C4"/>
<organism evidence="1 2">
    <name type="scientific">Amblyomma americanum</name>
    <name type="common">Lone star tick</name>
    <dbReference type="NCBI Taxonomy" id="6943"/>
    <lineage>
        <taxon>Eukaryota</taxon>
        <taxon>Metazoa</taxon>
        <taxon>Ecdysozoa</taxon>
        <taxon>Arthropoda</taxon>
        <taxon>Chelicerata</taxon>
        <taxon>Arachnida</taxon>
        <taxon>Acari</taxon>
        <taxon>Parasitiformes</taxon>
        <taxon>Ixodida</taxon>
        <taxon>Ixodoidea</taxon>
        <taxon>Ixodidae</taxon>
        <taxon>Amblyomminae</taxon>
        <taxon>Amblyomma</taxon>
    </lineage>
</organism>
<comment type="caution">
    <text evidence="1">The sequence shown here is derived from an EMBL/GenBank/DDBJ whole genome shotgun (WGS) entry which is preliminary data.</text>
</comment>
<dbReference type="Proteomes" id="UP001321473">
    <property type="component" value="Unassembled WGS sequence"/>
</dbReference>
<sequence length="104" mass="11451">MDRSSLLSGWQSSLRCPCLGRGWPCHRLGRSHLGRCQSAVWCYAPAHISEAGFRCEGELVGEGPGVCSMVSFNFRSAGLRYIAQKRDPSKRILRKFCGSGSCEP</sequence>
<proteinExistence type="predicted"/>
<evidence type="ECO:0000313" key="1">
    <source>
        <dbReference type="EMBL" id="KAK8768164.1"/>
    </source>
</evidence>
<evidence type="ECO:0000313" key="2">
    <source>
        <dbReference type="Proteomes" id="UP001321473"/>
    </source>
</evidence>
<protein>
    <submittedName>
        <fullName evidence="1">Uncharacterized protein</fullName>
    </submittedName>
</protein>
<name>A0AAQ4E0C4_AMBAM</name>
<keyword evidence="2" id="KW-1185">Reference proteome</keyword>
<accession>A0AAQ4E0C4</accession>